<dbReference type="RefSeq" id="WP_131297868.1">
    <property type="nucleotide sequence ID" value="NZ_JBHLST010000028.1"/>
</dbReference>
<evidence type="ECO:0000313" key="2">
    <source>
        <dbReference type="Proteomes" id="UP000295169"/>
    </source>
</evidence>
<sequence>MAITVYSSLDTGAPALPSTAGQRFIDNLKLIFKACLVDGYGSKPAAGWTVGHDHADGFSLSNGEGYINFVSVSNNAVAIYLMETLTSGSAALGVGDNRRSGPWYEGQADTGRHYHSSSYFTSTTVNKHWCLVADNRTVTFQWFGSQANVDQGTSYGGLLHFGAYLPAFGGSGFCALGGSTGSGGTAQMFASTGATPGTMLRNPFDGTVAQGAAPGYRGGVVVETANASLLNKSRLSPLVLRPIRASLMGRGAGISGSTAANSDAHCGLLRGLIAEPSLSDVYLSKVLAVLGIGSPVWQDKLRPLTLPNGKQWVPAYYSAADLGAFVSLDSADWE</sequence>
<protein>
    <submittedName>
        <fullName evidence="1">Uncharacterized protein</fullName>
    </submittedName>
</protein>
<comment type="caution">
    <text evidence="1">The sequence shown here is derived from an EMBL/GenBank/DDBJ whole genome shotgun (WGS) entry which is preliminary data.</text>
</comment>
<accession>A0A4R1Q2N2</accession>
<dbReference type="Proteomes" id="UP000295169">
    <property type="component" value="Unassembled WGS sequence"/>
</dbReference>
<name>A0A4R1Q2N2_9GAMM</name>
<proteinExistence type="predicted"/>
<reference evidence="1 2" key="1">
    <citation type="submission" date="2019-03" db="EMBL/GenBank/DDBJ databases">
        <title>Genomic Encyclopedia of Type Strains, Phase IV (KMG-IV): sequencing the most valuable type-strain genomes for metagenomic binning, comparative biology and taxonomic classification.</title>
        <authorList>
            <person name="Goeker M."/>
        </authorList>
    </citation>
    <scope>NUCLEOTIDE SEQUENCE [LARGE SCALE GENOMIC DNA]</scope>
    <source>
        <strain evidence="1 2">DSM 2286</strain>
    </source>
</reference>
<evidence type="ECO:0000313" key="1">
    <source>
        <dbReference type="EMBL" id="TCL34796.1"/>
    </source>
</evidence>
<dbReference type="AlphaFoldDB" id="A0A4R1Q2N2"/>
<organism evidence="1 2">
    <name type="scientific">Azotobacter chroococcum</name>
    <dbReference type="NCBI Taxonomy" id="353"/>
    <lineage>
        <taxon>Bacteria</taxon>
        <taxon>Pseudomonadati</taxon>
        <taxon>Pseudomonadota</taxon>
        <taxon>Gammaproteobacteria</taxon>
        <taxon>Pseudomonadales</taxon>
        <taxon>Pseudomonadaceae</taxon>
        <taxon>Azotobacter</taxon>
    </lineage>
</organism>
<gene>
    <name evidence="1" type="ORF">EV691_101233</name>
</gene>
<dbReference type="EMBL" id="SMMU01000001">
    <property type="protein sequence ID" value="TCL34796.1"/>
    <property type="molecule type" value="Genomic_DNA"/>
</dbReference>